<proteinExistence type="predicted"/>
<sequence length="204" mass="22393">MMMQKNYLLVFALILIQTGCSIGGTSQPAEFYVLNAEPGTPVSSRVSATTPLSVGLGPVTMPDIFDRPQIVTRPQPNRIDLAEFDRWAGNLNSDLSRVLAQNLMHRLNTDSVLLPPWSNRNNLDFQVAVQVFRFDGEVGNIARLEGIWRLLDGEKGCELAVNHFNFNESTAGSGYPKFVSAMSHAVAKLSREIAETIGQTQPGC</sequence>
<dbReference type="Gene3D" id="3.40.50.10610">
    <property type="entry name" value="ABC-type transport auxiliary lipoprotein component"/>
    <property type="match status" value="1"/>
</dbReference>
<name>A0A3B0Z8W0_9ZZZZ</name>
<feature type="domain" description="ABC-type transport auxiliary lipoprotein component" evidence="1">
    <location>
        <begin position="32"/>
        <end position="194"/>
    </location>
</feature>
<organism evidence="2">
    <name type="scientific">hydrothermal vent metagenome</name>
    <dbReference type="NCBI Taxonomy" id="652676"/>
    <lineage>
        <taxon>unclassified sequences</taxon>
        <taxon>metagenomes</taxon>
        <taxon>ecological metagenomes</taxon>
    </lineage>
</organism>
<accession>A0A3B0Z8W0</accession>
<dbReference type="InterPro" id="IPR005586">
    <property type="entry name" value="ABC_trans_aux"/>
</dbReference>
<dbReference type="Pfam" id="PF03886">
    <property type="entry name" value="ABC_trans_aux"/>
    <property type="match status" value="1"/>
</dbReference>
<evidence type="ECO:0000259" key="1">
    <source>
        <dbReference type="Pfam" id="PF03886"/>
    </source>
</evidence>
<dbReference type="EMBL" id="UOFK01000328">
    <property type="protein sequence ID" value="VAW82699.1"/>
    <property type="molecule type" value="Genomic_DNA"/>
</dbReference>
<protein>
    <recommendedName>
        <fullName evidence="1">ABC-type transport auxiliary lipoprotein component domain-containing protein</fullName>
    </recommendedName>
</protein>
<reference evidence="2" key="1">
    <citation type="submission" date="2018-06" db="EMBL/GenBank/DDBJ databases">
        <authorList>
            <person name="Zhirakovskaya E."/>
        </authorList>
    </citation>
    <scope>NUCLEOTIDE SEQUENCE</scope>
</reference>
<dbReference type="AlphaFoldDB" id="A0A3B0Z8W0"/>
<evidence type="ECO:0000313" key="2">
    <source>
        <dbReference type="EMBL" id="VAW82699.1"/>
    </source>
</evidence>
<dbReference type="SUPFAM" id="SSF159594">
    <property type="entry name" value="XCC0632-like"/>
    <property type="match status" value="1"/>
</dbReference>
<gene>
    <name evidence="2" type="ORF">MNBD_GAMMA13-1481</name>
</gene>